<evidence type="ECO:0000256" key="1">
    <source>
        <dbReference type="SAM" id="Phobius"/>
    </source>
</evidence>
<accession>A0A495X7T3</accession>
<keyword evidence="1" id="KW-0472">Membrane</keyword>
<organism evidence="2 3">
    <name type="scientific">Saccharothrix variisporea</name>
    <dbReference type="NCBI Taxonomy" id="543527"/>
    <lineage>
        <taxon>Bacteria</taxon>
        <taxon>Bacillati</taxon>
        <taxon>Actinomycetota</taxon>
        <taxon>Actinomycetes</taxon>
        <taxon>Pseudonocardiales</taxon>
        <taxon>Pseudonocardiaceae</taxon>
        <taxon>Saccharothrix</taxon>
    </lineage>
</organism>
<keyword evidence="1" id="KW-0812">Transmembrane</keyword>
<protein>
    <recommendedName>
        <fullName evidence="4">ABC-2 family transporter</fullName>
    </recommendedName>
</protein>
<keyword evidence="1" id="KW-1133">Transmembrane helix</keyword>
<proteinExistence type="predicted"/>
<feature type="transmembrane region" description="Helical" evidence="1">
    <location>
        <begin position="92"/>
        <end position="113"/>
    </location>
</feature>
<dbReference type="Proteomes" id="UP000272729">
    <property type="component" value="Unassembled WGS sequence"/>
</dbReference>
<feature type="transmembrane region" description="Helical" evidence="1">
    <location>
        <begin position="54"/>
        <end position="80"/>
    </location>
</feature>
<sequence>MVNRDNTVVNAVRAEVVKLVTVPSTYLAAGVSVLGTAGIALLNSRVSPDAGFTAVPFGAIGVIVLGVLIATGDTATGVLCVPRRGVLLGAKVLVLAVLSAVLAGAALLAAVPFDALAELGWRAVGAVVYWVCSALIAFAVGSLSRSTVVPLVLFVVNSALVSVTYLLTKVTPLARFLPDVAGAQMFVRGYPAEHVLSPVAGGVTMVAWTAGLVVVAGLVFARRDVGGA</sequence>
<name>A0A495X7T3_9PSEU</name>
<keyword evidence="3" id="KW-1185">Reference proteome</keyword>
<evidence type="ECO:0000313" key="3">
    <source>
        <dbReference type="Proteomes" id="UP000272729"/>
    </source>
</evidence>
<feature type="transmembrane region" description="Helical" evidence="1">
    <location>
        <begin position="119"/>
        <end position="141"/>
    </location>
</feature>
<dbReference type="AlphaFoldDB" id="A0A495X7T3"/>
<feature type="transmembrane region" description="Helical" evidence="1">
    <location>
        <begin position="148"/>
        <end position="168"/>
    </location>
</feature>
<feature type="transmembrane region" description="Helical" evidence="1">
    <location>
        <begin position="20"/>
        <end position="42"/>
    </location>
</feature>
<reference evidence="2 3" key="1">
    <citation type="submission" date="2018-10" db="EMBL/GenBank/DDBJ databases">
        <title>Sequencing the genomes of 1000 actinobacteria strains.</title>
        <authorList>
            <person name="Klenk H.-P."/>
        </authorList>
    </citation>
    <scope>NUCLEOTIDE SEQUENCE [LARGE SCALE GENOMIC DNA]</scope>
    <source>
        <strain evidence="2 3">DSM 43911</strain>
    </source>
</reference>
<evidence type="ECO:0000313" key="2">
    <source>
        <dbReference type="EMBL" id="RKT67588.1"/>
    </source>
</evidence>
<gene>
    <name evidence="2" type="ORF">DFJ66_0764</name>
</gene>
<evidence type="ECO:0008006" key="4">
    <source>
        <dbReference type="Google" id="ProtNLM"/>
    </source>
</evidence>
<feature type="transmembrane region" description="Helical" evidence="1">
    <location>
        <begin position="195"/>
        <end position="221"/>
    </location>
</feature>
<dbReference type="EMBL" id="RBXR01000001">
    <property type="protein sequence ID" value="RKT67588.1"/>
    <property type="molecule type" value="Genomic_DNA"/>
</dbReference>
<comment type="caution">
    <text evidence="2">The sequence shown here is derived from an EMBL/GenBank/DDBJ whole genome shotgun (WGS) entry which is preliminary data.</text>
</comment>